<evidence type="ECO:0000256" key="6">
    <source>
        <dbReference type="RuleBase" id="RU000716"/>
    </source>
</evidence>
<dbReference type="InterPro" id="IPR039425">
    <property type="entry name" value="RNA_pol_sigma-70-like"/>
</dbReference>
<keyword evidence="3 6" id="KW-0731">Sigma factor</keyword>
<dbReference type="Gene3D" id="1.10.10.10">
    <property type="entry name" value="Winged helix-like DNA-binding domain superfamily/Winged helix DNA-binding domain"/>
    <property type="match status" value="1"/>
</dbReference>
<dbReference type="InterPro" id="IPR013325">
    <property type="entry name" value="RNA_pol_sigma_r2"/>
</dbReference>
<evidence type="ECO:0000259" key="7">
    <source>
        <dbReference type="Pfam" id="PF04542"/>
    </source>
</evidence>
<evidence type="ECO:0000313" key="9">
    <source>
        <dbReference type="EMBL" id="PAV28757.1"/>
    </source>
</evidence>
<dbReference type="GO" id="GO:0006352">
    <property type="term" value="P:DNA-templated transcription initiation"/>
    <property type="evidence" value="ECO:0007669"/>
    <property type="project" value="InterPro"/>
</dbReference>
<comment type="caution">
    <text evidence="9">The sequence shown here is derived from an EMBL/GenBank/DDBJ whole genome shotgun (WGS) entry which is preliminary data.</text>
</comment>
<keyword evidence="4 6" id="KW-0238">DNA-binding</keyword>
<name>A0A2A2IAV3_9BACI</name>
<dbReference type="GO" id="GO:0016987">
    <property type="term" value="F:sigma factor activity"/>
    <property type="evidence" value="ECO:0007669"/>
    <property type="project" value="UniProtKB-KW"/>
</dbReference>
<dbReference type="AlphaFoldDB" id="A0A2A2IAV3"/>
<dbReference type="GO" id="GO:0006950">
    <property type="term" value="P:response to stress"/>
    <property type="evidence" value="ECO:0007669"/>
    <property type="project" value="UniProtKB-ARBA"/>
</dbReference>
<evidence type="ECO:0000256" key="3">
    <source>
        <dbReference type="ARBA" id="ARBA00023082"/>
    </source>
</evidence>
<dbReference type="SUPFAM" id="SSF88946">
    <property type="entry name" value="Sigma2 domain of RNA polymerase sigma factors"/>
    <property type="match status" value="1"/>
</dbReference>
<evidence type="ECO:0000256" key="1">
    <source>
        <dbReference type="ARBA" id="ARBA00010641"/>
    </source>
</evidence>
<comment type="similarity">
    <text evidence="1 6">Belongs to the sigma-70 factor family. ECF subfamily.</text>
</comment>
<dbReference type="PANTHER" id="PTHR43133:SF60">
    <property type="entry name" value="RNA POLYMERASE SIGMA FACTOR SIGV"/>
    <property type="match status" value="1"/>
</dbReference>
<dbReference type="NCBIfam" id="TIGR02937">
    <property type="entry name" value="sigma70-ECF"/>
    <property type="match status" value="1"/>
</dbReference>
<dbReference type="InterPro" id="IPR013249">
    <property type="entry name" value="RNA_pol_sigma70_r4_t2"/>
</dbReference>
<feature type="domain" description="RNA polymerase sigma-70 region 2" evidence="7">
    <location>
        <begin position="21"/>
        <end position="87"/>
    </location>
</feature>
<dbReference type="InterPro" id="IPR036388">
    <property type="entry name" value="WH-like_DNA-bd_sf"/>
</dbReference>
<dbReference type="Gene3D" id="1.10.1740.10">
    <property type="match status" value="1"/>
</dbReference>
<dbReference type="PROSITE" id="PS01063">
    <property type="entry name" value="SIGMA70_ECF"/>
    <property type="match status" value="1"/>
</dbReference>
<evidence type="ECO:0000256" key="2">
    <source>
        <dbReference type="ARBA" id="ARBA00023015"/>
    </source>
</evidence>
<keyword evidence="10" id="KW-1185">Reference proteome</keyword>
<dbReference type="Pfam" id="PF04542">
    <property type="entry name" value="Sigma70_r2"/>
    <property type="match status" value="1"/>
</dbReference>
<feature type="domain" description="RNA polymerase sigma factor 70 region 4 type 2" evidence="8">
    <location>
        <begin position="117"/>
        <end position="167"/>
    </location>
</feature>
<evidence type="ECO:0000256" key="4">
    <source>
        <dbReference type="ARBA" id="ARBA00023125"/>
    </source>
</evidence>
<dbReference type="RefSeq" id="WP_095656525.1">
    <property type="nucleotide sequence ID" value="NZ_NPOA01000011.1"/>
</dbReference>
<dbReference type="InterPro" id="IPR000838">
    <property type="entry name" value="RNA_pol_sigma70_ECF_CS"/>
</dbReference>
<reference evidence="9 10" key="1">
    <citation type="submission" date="2017-08" db="EMBL/GenBank/DDBJ databases">
        <title>Virgibacillus indicus sp. nov. and Virgibacillus profoundi sp. nov, two moderately halophilic bacteria isolated from marine sediment by using the Microfluidic Streak Plate.</title>
        <authorList>
            <person name="Xu B."/>
            <person name="Hu B."/>
            <person name="Wang J."/>
            <person name="Zhu Y."/>
            <person name="Huang L."/>
            <person name="Du W."/>
            <person name="Huang Y."/>
        </authorList>
    </citation>
    <scope>NUCLEOTIDE SEQUENCE [LARGE SCALE GENOMIC DNA]</scope>
    <source>
        <strain evidence="9 10">IO3-P3-H5</strain>
    </source>
</reference>
<dbReference type="GO" id="GO:0003677">
    <property type="term" value="F:DNA binding"/>
    <property type="evidence" value="ECO:0007669"/>
    <property type="project" value="UniProtKB-KW"/>
</dbReference>
<dbReference type="InterPro" id="IPR013324">
    <property type="entry name" value="RNA_pol_sigma_r3/r4-like"/>
</dbReference>
<evidence type="ECO:0000256" key="5">
    <source>
        <dbReference type="ARBA" id="ARBA00023163"/>
    </source>
</evidence>
<dbReference type="Pfam" id="PF08281">
    <property type="entry name" value="Sigma70_r4_2"/>
    <property type="match status" value="1"/>
</dbReference>
<dbReference type="CDD" id="cd06171">
    <property type="entry name" value="Sigma70_r4"/>
    <property type="match status" value="1"/>
</dbReference>
<dbReference type="OrthoDB" id="9784984at2"/>
<evidence type="ECO:0000259" key="8">
    <source>
        <dbReference type="Pfam" id="PF08281"/>
    </source>
</evidence>
<evidence type="ECO:0000313" key="10">
    <source>
        <dbReference type="Proteomes" id="UP000218887"/>
    </source>
</evidence>
<dbReference type="Proteomes" id="UP000218887">
    <property type="component" value="Unassembled WGS sequence"/>
</dbReference>
<organism evidence="9 10">
    <name type="scientific">Virgibacillus profundi</name>
    <dbReference type="NCBI Taxonomy" id="2024555"/>
    <lineage>
        <taxon>Bacteria</taxon>
        <taxon>Bacillati</taxon>
        <taxon>Bacillota</taxon>
        <taxon>Bacilli</taxon>
        <taxon>Bacillales</taxon>
        <taxon>Bacillaceae</taxon>
        <taxon>Virgibacillus</taxon>
    </lineage>
</organism>
<keyword evidence="5 6" id="KW-0804">Transcription</keyword>
<keyword evidence="2 6" id="KW-0805">Transcription regulation</keyword>
<dbReference type="SUPFAM" id="SSF88659">
    <property type="entry name" value="Sigma3 and sigma4 domains of RNA polymerase sigma factors"/>
    <property type="match status" value="1"/>
</dbReference>
<protein>
    <recommendedName>
        <fullName evidence="6">RNA polymerase sigma factor</fullName>
    </recommendedName>
</protein>
<dbReference type="InterPro" id="IPR007627">
    <property type="entry name" value="RNA_pol_sigma70_r2"/>
</dbReference>
<proteinExistence type="inferred from homology"/>
<dbReference type="InterPro" id="IPR014284">
    <property type="entry name" value="RNA_pol_sigma-70_dom"/>
</dbReference>
<dbReference type="EMBL" id="NPOA01000011">
    <property type="protein sequence ID" value="PAV28757.1"/>
    <property type="molecule type" value="Genomic_DNA"/>
</dbReference>
<accession>A0A2A2IAV3</accession>
<sequence length="183" mass="22292">MEEDEIIKLAKAKDEKAFEQLVNQYKPIVEKFAFQFGMEPEIIPDIVQETFIKIYRKIHQYHRGKFSTWIYQITLNVTRDYYRKRKREFNLIDKAKKTQIMEIQGGYYFEKEEHLFLHECIQKLDPKYKTPIILYYFHDKTYEEIAMILKIKLSSVKTRIHRGKMKLKEIYEQAEGKEVYMNG</sequence>
<dbReference type="PANTHER" id="PTHR43133">
    <property type="entry name" value="RNA POLYMERASE ECF-TYPE SIGMA FACTO"/>
    <property type="match status" value="1"/>
</dbReference>
<gene>
    <name evidence="9" type="ORF">CIL05_15880</name>
</gene>